<sequence length="121" mass="12612">MRRLLPALLSLALPAAAAEGEAVFRGHCANCHAVTAGAPAGPGPNLAGVDGRRVGGDPGFDYSPVLQAAGEAGQRWDAAMLERFLADPEAMFPGLWMGANGLREATDRSAVARYLAERRTP</sequence>
<keyword evidence="2 6" id="KW-0349">Heme</keyword>
<evidence type="ECO:0000256" key="5">
    <source>
        <dbReference type="ARBA" id="ARBA00023004"/>
    </source>
</evidence>
<evidence type="ECO:0000259" key="8">
    <source>
        <dbReference type="PROSITE" id="PS51007"/>
    </source>
</evidence>
<reference evidence="9 10" key="1">
    <citation type="submission" date="2021-01" db="EMBL/GenBank/DDBJ databases">
        <title>Belnapia mucosa sp. nov. and Belnapia arida sp. nov., isolated from the Tabernas Desert (Almeria, Spain).</title>
        <authorList>
            <person name="Molina-Menor E."/>
            <person name="Vidal-Verdu A."/>
            <person name="Calonge A."/>
            <person name="Satari L."/>
            <person name="Pereto J."/>
            <person name="Porcar M."/>
        </authorList>
    </citation>
    <scope>NUCLEOTIDE SEQUENCE [LARGE SCALE GENOMIC DNA]</scope>
    <source>
        <strain evidence="9 10">T18</strain>
    </source>
</reference>
<dbReference type="PRINTS" id="PR00604">
    <property type="entry name" value="CYTCHRMECIAB"/>
</dbReference>
<feature type="signal peptide" evidence="7">
    <location>
        <begin position="1"/>
        <end position="17"/>
    </location>
</feature>
<evidence type="ECO:0000313" key="9">
    <source>
        <dbReference type="EMBL" id="MBL6078939.1"/>
    </source>
</evidence>
<evidence type="ECO:0000256" key="1">
    <source>
        <dbReference type="ARBA" id="ARBA00022448"/>
    </source>
</evidence>
<dbReference type="InterPro" id="IPR009056">
    <property type="entry name" value="Cyt_c-like_dom"/>
</dbReference>
<dbReference type="Gene3D" id="1.10.760.10">
    <property type="entry name" value="Cytochrome c-like domain"/>
    <property type="match status" value="1"/>
</dbReference>
<name>A0ABS1U4T4_9PROT</name>
<dbReference type="Pfam" id="PF00034">
    <property type="entry name" value="Cytochrom_C"/>
    <property type="match status" value="1"/>
</dbReference>
<dbReference type="PROSITE" id="PS51007">
    <property type="entry name" value="CYTC"/>
    <property type="match status" value="1"/>
</dbReference>
<keyword evidence="7" id="KW-0732">Signal</keyword>
<evidence type="ECO:0000256" key="7">
    <source>
        <dbReference type="SAM" id="SignalP"/>
    </source>
</evidence>
<comment type="caution">
    <text evidence="9">The sequence shown here is derived from an EMBL/GenBank/DDBJ whole genome shotgun (WGS) entry which is preliminary data.</text>
</comment>
<dbReference type="EMBL" id="JAETWB010000004">
    <property type="protein sequence ID" value="MBL6078939.1"/>
    <property type="molecule type" value="Genomic_DNA"/>
</dbReference>
<protein>
    <submittedName>
        <fullName evidence="9">C-type cytochrome</fullName>
    </submittedName>
</protein>
<dbReference type="InterPro" id="IPR036909">
    <property type="entry name" value="Cyt_c-like_dom_sf"/>
</dbReference>
<dbReference type="Proteomes" id="UP000660885">
    <property type="component" value="Unassembled WGS sequence"/>
</dbReference>
<keyword evidence="5 6" id="KW-0408">Iron</keyword>
<keyword evidence="4" id="KW-0249">Electron transport</keyword>
<feature type="domain" description="Cytochrome c" evidence="8">
    <location>
        <begin position="15"/>
        <end position="119"/>
    </location>
</feature>
<evidence type="ECO:0000313" key="10">
    <source>
        <dbReference type="Proteomes" id="UP000660885"/>
    </source>
</evidence>
<feature type="chain" id="PRO_5045048144" evidence="7">
    <location>
        <begin position="18"/>
        <end position="121"/>
    </location>
</feature>
<keyword evidence="10" id="KW-1185">Reference proteome</keyword>
<accession>A0ABS1U4T4</accession>
<keyword evidence="1" id="KW-0813">Transport</keyword>
<gene>
    <name evidence="9" type="ORF">JMJ56_13050</name>
</gene>
<evidence type="ECO:0000256" key="6">
    <source>
        <dbReference type="PROSITE-ProRule" id="PRU00433"/>
    </source>
</evidence>
<keyword evidence="3 6" id="KW-0479">Metal-binding</keyword>
<organism evidence="9 10">
    <name type="scientific">Belnapia arida</name>
    <dbReference type="NCBI Taxonomy" id="2804533"/>
    <lineage>
        <taxon>Bacteria</taxon>
        <taxon>Pseudomonadati</taxon>
        <taxon>Pseudomonadota</taxon>
        <taxon>Alphaproteobacteria</taxon>
        <taxon>Acetobacterales</taxon>
        <taxon>Roseomonadaceae</taxon>
        <taxon>Belnapia</taxon>
    </lineage>
</organism>
<evidence type="ECO:0000256" key="2">
    <source>
        <dbReference type="ARBA" id="ARBA00022617"/>
    </source>
</evidence>
<evidence type="ECO:0000256" key="4">
    <source>
        <dbReference type="ARBA" id="ARBA00022982"/>
    </source>
</evidence>
<proteinExistence type="predicted"/>
<dbReference type="SUPFAM" id="SSF46626">
    <property type="entry name" value="Cytochrome c"/>
    <property type="match status" value="1"/>
</dbReference>
<evidence type="ECO:0000256" key="3">
    <source>
        <dbReference type="ARBA" id="ARBA00022723"/>
    </source>
</evidence>
<dbReference type="RefSeq" id="WP_202832199.1">
    <property type="nucleotide sequence ID" value="NZ_JAETWB010000004.1"/>
</dbReference>
<dbReference type="InterPro" id="IPR002327">
    <property type="entry name" value="Cyt_c_1A/1B"/>
</dbReference>
<dbReference type="PANTHER" id="PTHR11961">
    <property type="entry name" value="CYTOCHROME C"/>
    <property type="match status" value="1"/>
</dbReference>